<proteinExistence type="inferred from homology"/>
<dbReference type="Proteomes" id="UP001652680">
    <property type="component" value="Unassembled WGS sequence"/>
</dbReference>
<sequence>MASSNVQTTFDRLVQLPGVVGAILIDGDGVPVRTNMTASAAEMYANRMRPLVTLARSMVHDIEPDDHLSYVRLRTRRQELMVATENQHTIILIQDNQALDESRRNSAASRRASRE</sequence>
<dbReference type="Gene3D" id="3.30.450.30">
    <property type="entry name" value="Dynein light chain 2a, cytoplasmic"/>
    <property type="match status" value="1"/>
</dbReference>
<dbReference type="EnsemblMetazoa" id="XM_044460207.1">
    <property type="protein sequence ID" value="XP_044316142.1"/>
    <property type="gene ID" value="LOC123037790"/>
</dbReference>
<dbReference type="GeneID" id="123037790"/>
<comment type="similarity">
    <text evidence="1">Belongs to the GAMAD family.</text>
</comment>
<evidence type="ECO:0000313" key="3">
    <source>
        <dbReference type="EnsemblMetazoa" id="XP_044316142.1"/>
    </source>
</evidence>
<keyword evidence="4" id="KW-1185">Reference proteome</keyword>
<dbReference type="SUPFAM" id="SSF103196">
    <property type="entry name" value="Roadblock/LC7 domain"/>
    <property type="match status" value="1"/>
</dbReference>
<feature type="domain" description="Roadblock/LAMTOR2" evidence="2">
    <location>
        <begin position="6"/>
        <end position="94"/>
    </location>
</feature>
<dbReference type="InterPro" id="IPR004942">
    <property type="entry name" value="Roadblock/LAMTOR2_dom"/>
</dbReference>
<dbReference type="Pfam" id="PF03259">
    <property type="entry name" value="Robl_LC7"/>
    <property type="match status" value="1"/>
</dbReference>
<evidence type="ECO:0000256" key="1">
    <source>
        <dbReference type="ARBA" id="ARBA00007191"/>
    </source>
</evidence>
<accession>A0ABM5JBE3</accession>
<reference evidence="3" key="2">
    <citation type="submission" date="2025-05" db="UniProtKB">
        <authorList>
            <consortium name="EnsemblMetazoa"/>
        </authorList>
    </citation>
    <scope>IDENTIFICATION</scope>
</reference>
<protein>
    <recommendedName>
        <fullName evidence="2">Roadblock/LAMTOR2 domain-containing protein</fullName>
    </recommendedName>
</protein>
<dbReference type="RefSeq" id="XP_044316142.1">
    <property type="nucleotide sequence ID" value="XM_044460207.1"/>
</dbReference>
<reference evidence="4" key="1">
    <citation type="journal article" date="2021" name="Elife">
        <title>Highly contiguous assemblies of 101 drosophilid genomes.</title>
        <authorList>
            <person name="Kim B.Y."/>
            <person name="Wang J.R."/>
            <person name="Miller D.E."/>
            <person name="Barmina O."/>
            <person name="Delaney E."/>
            <person name="Thompson A."/>
            <person name="Comeault A.A."/>
            <person name="Peede D."/>
            <person name="D'Agostino E.R."/>
            <person name="Pelaez J."/>
            <person name="Aguilar J.M."/>
            <person name="Haji D."/>
            <person name="Matsunaga T."/>
            <person name="Armstrong E.E."/>
            <person name="Zych M."/>
            <person name="Ogawa Y."/>
            <person name="Stamenkovic-Radak M."/>
            <person name="Jelic M."/>
            <person name="Veselinovic M.S."/>
            <person name="Tanaskovic M."/>
            <person name="Eric P."/>
            <person name="Gao J.J."/>
            <person name="Katoh T.K."/>
            <person name="Toda M.J."/>
            <person name="Watabe H."/>
            <person name="Watada M."/>
            <person name="Davis J.S."/>
            <person name="Moyle L.C."/>
            <person name="Manoli G."/>
            <person name="Bertolini E."/>
            <person name="Kostal V."/>
            <person name="Hawley R.S."/>
            <person name="Takahashi A."/>
            <person name="Jones C.D."/>
            <person name="Price D.K."/>
            <person name="Whiteman N."/>
            <person name="Kopp A."/>
            <person name="Matute D.R."/>
            <person name="Petrov D.A."/>
        </authorList>
    </citation>
    <scope>NUCLEOTIDE SEQUENCE [LARGE SCALE GENOMIC DNA]</scope>
</reference>
<dbReference type="PANTHER" id="PTHR10779">
    <property type="entry name" value="DYNEIN LIGHT CHAIN ROADBLOCK"/>
    <property type="match status" value="1"/>
</dbReference>
<organism evidence="3 4">
    <name type="scientific">Drosophila rhopaloa</name>
    <name type="common">Fruit fly</name>
    <dbReference type="NCBI Taxonomy" id="1041015"/>
    <lineage>
        <taxon>Eukaryota</taxon>
        <taxon>Metazoa</taxon>
        <taxon>Ecdysozoa</taxon>
        <taxon>Arthropoda</taxon>
        <taxon>Hexapoda</taxon>
        <taxon>Insecta</taxon>
        <taxon>Pterygota</taxon>
        <taxon>Neoptera</taxon>
        <taxon>Endopterygota</taxon>
        <taxon>Diptera</taxon>
        <taxon>Brachycera</taxon>
        <taxon>Muscomorpha</taxon>
        <taxon>Ephydroidea</taxon>
        <taxon>Drosophilidae</taxon>
        <taxon>Drosophila</taxon>
        <taxon>Sophophora</taxon>
    </lineage>
</organism>
<evidence type="ECO:0000259" key="2">
    <source>
        <dbReference type="SMART" id="SM00960"/>
    </source>
</evidence>
<dbReference type="SMART" id="SM00960">
    <property type="entry name" value="Robl_LC7"/>
    <property type="match status" value="1"/>
</dbReference>
<evidence type="ECO:0000313" key="4">
    <source>
        <dbReference type="Proteomes" id="UP001652680"/>
    </source>
</evidence>
<name>A0ABM5JBE3_DRORH</name>